<sequence>MPGEGSARELEGRVALVTGSARNIGRAIALALADGGAAVAVHARSSEAAAKSVVAEIEARGGRAAWFLAELTDPQAVRRLFDDVRGTFGRLDILVNNAASRADAPIERISLEEWRAITAGILDTAFLCCQAAIPLLAESGRGAIVSIGGVAAHCAIGGRSHVVAAKSGIAGLTRGLSVELADRNITVNIVSPGYINTKRDHIPPHFQDRKVPLGRPGEPEEIAAAVRFLCGPGARYVTGQAIQVAGGWA</sequence>
<dbReference type="SUPFAM" id="SSF51735">
    <property type="entry name" value="NAD(P)-binding Rossmann-fold domains"/>
    <property type="match status" value="1"/>
</dbReference>
<name>A0A964T941_9HYPH</name>
<accession>A0A964T941</accession>
<dbReference type="FunFam" id="3.40.50.720:FF:000084">
    <property type="entry name" value="Short-chain dehydrogenase reductase"/>
    <property type="match status" value="1"/>
</dbReference>
<gene>
    <name evidence="2" type="ORF">E4O86_20790</name>
</gene>
<dbReference type="AlphaFoldDB" id="A0A964T941"/>
<dbReference type="Gene3D" id="3.40.50.720">
    <property type="entry name" value="NAD(P)-binding Rossmann-like Domain"/>
    <property type="match status" value="1"/>
</dbReference>
<dbReference type="InterPro" id="IPR036291">
    <property type="entry name" value="NAD(P)-bd_dom_sf"/>
</dbReference>
<evidence type="ECO:0000313" key="3">
    <source>
        <dbReference type="Proteomes" id="UP000773614"/>
    </source>
</evidence>
<evidence type="ECO:0000313" key="2">
    <source>
        <dbReference type="EMBL" id="MYZ50147.1"/>
    </source>
</evidence>
<dbReference type="InterPro" id="IPR050259">
    <property type="entry name" value="SDR"/>
</dbReference>
<dbReference type="PANTHER" id="PTHR42879">
    <property type="entry name" value="3-OXOACYL-(ACYL-CARRIER-PROTEIN) REDUCTASE"/>
    <property type="match status" value="1"/>
</dbReference>
<dbReference type="Proteomes" id="UP000773614">
    <property type="component" value="Unassembled WGS sequence"/>
</dbReference>
<organism evidence="2 3">
    <name type="scientific">Propylenella binzhouense</name>
    <dbReference type="NCBI Taxonomy" id="2555902"/>
    <lineage>
        <taxon>Bacteria</taxon>
        <taxon>Pseudomonadati</taxon>
        <taxon>Pseudomonadota</taxon>
        <taxon>Alphaproteobacteria</taxon>
        <taxon>Hyphomicrobiales</taxon>
        <taxon>Propylenellaceae</taxon>
        <taxon>Propylenella</taxon>
    </lineage>
</organism>
<dbReference type="EMBL" id="SPKJ01000128">
    <property type="protein sequence ID" value="MYZ50147.1"/>
    <property type="molecule type" value="Genomic_DNA"/>
</dbReference>
<dbReference type="PANTHER" id="PTHR42879:SF2">
    <property type="entry name" value="3-OXOACYL-[ACYL-CARRIER-PROTEIN] REDUCTASE FABG"/>
    <property type="match status" value="1"/>
</dbReference>
<keyword evidence="3" id="KW-1185">Reference proteome</keyword>
<dbReference type="PRINTS" id="PR00080">
    <property type="entry name" value="SDRFAMILY"/>
</dbReference>
<evidence type="ECO:0000256" key="1">
    <source>
        <dbReference type="ARBA" id="ARBA00006484"/>
    </source>
</evidence>
<proteinExistence type="inferred from homology"/>
<dbReference type="RefSeq" id="WP_161142476.1">
    <property type="nucleotide sequence ID" value="NZ_SPKJ01000128.1"/>
</dbReference>
<reference evidence="2" key="1">
    <citation type="submission" date="2019-03" db="EMBL/GenBank/DDBJ databases">
        <title>Afifella sp. nov., isolated from activated sludge.</title>
        <authorList>
            <person name="Li Q."/>
            <person name="Liu Y."/>
        </authorList>
    </citation>
    <scope>NUCLEOTIDE SEQUENCE</scope>
    <source>
        <strain evidence="2">L72</strain>
    </source>
</reference>
<protein>
    <submittedName>
        <fullName evidence="2">SDR family oxidoreductase</fullName>
    </submittedName>
</protein>
<dbReference type="InterPro" id="IPR002347">
    <property type="entry name" value="SDR_fam"/>
</dbReference>
<comment type="similarity">
    <text evidence="1">Belongs to the short-chain dehydrogenases/reductases (SDR) family.</text>
</comment>
<comment type="caution">
    <text evidence="2">The sequence shown here is derived from an EMBL/GenBank/DDBJ whole genome shotgun (WGS) entry which is preliminary data.</text>
</comment>
<dbReference type="OrthoDB" id="9804774at2"/>
<dbReference type="Pfam" id="PF13561">
    <property type="entry name" value="adh_short_C2"/>
    <property type="match status" value="1"/>
</dbReference>
<dbReference type="PRINTS" id="PR00081">
    <property type="entry name" value="GDHRDH"/>
</dbReference>